<evidence type="ECO:0000313" key="1">
    <source>
        <dbReference type="EMBL" id="AIW19110.1"/>
    </source>
</evidence>
<dbReference type="Proteomes" id="UP000030081">
    <property type="component" value="Chromosome 1"/>
</dbReference>
<dbReference type="EMBL" id="CP009617">
    <property type="protein sequence ID" value="AIW19110.1"/>
    <property type="molecule type" value="Genomic_DNA"/>
</dbReference>
<organism evidence="1 2">
    <name type="scientific">Vibrio coralliilyticus</name>
    <dbReference type="NCBI Taxonomy" id="190893"/>
    <lineage>
        <taxon>Bacteria</taxon>
        <taxon>Pseudomonadati</taxon>
        <taxon>Pseudomonadota</taxon>
        <taxon>Gammaproteobacteria</taxon>
        <taxon>Vibrionales</taxon>
        <taxon>Vibrionaceae</taxon>
        <taxon>Vibrio</taxon>
    </lineage>
</organism>
<name>A0AAN0SE05_9VIBR</name>
<dbReference type="KEGG" id="vcy:IX92_08615"/>
<keyword evidence="2" id="KW-1185">Reference proteome</keyword>
<accession>A0AAN0SE05</accession>
<sequence>MMIGIFFRAFVFPSMFIMGSSYLSAHEIDLQSSGITDYYPSCKLEKKTSLCIDGISIDEEKRALIEVKSDFDSAPELLVHNLKDTSSKVKVATSVMRNLIERLNPRADNELQYKQVPIRLEHASSKNIVILMKVSINGSSYAGFSYINDDGSIIMGIKETILEPDDYFYSELVSE</sequence>
<proteinExistence type="predicted"/>
<evidence type="ECO:0000313" key="2">
    <source>
        <dbReference type="Proteomes" id="UP000030081"/>
    </source>
</evidence>
<protein>
    <submittedName>
        <fullName evidence="1">Uncharacterized protein</fullName>
    </submittedName>
</protein>
<dbReference type="RefSeq" id="WP_043008368.1">
    <property type="nucleotide sequence ID" value="NZ_CP009617.1"/>
</dbReference>
<reference evidence="1 2" key="1">
    <citation type="submission" date="2014-10" db="EMBL/GenBank/DDBJ databases">
        <title>The Complete Genome Sequence for the Shellfish Pathogen Vibrio coralliilyticus RE98 Isolated from a Shellfish Hatchery.</title>
        <authorList>
            <person name="Richards G.P."/>
            <person name="Bono J.L."/>
            <person name="Watson M.A."/>
            <person name="Needleman D.S."/>
        </authorList>
    </citation>
    <scope>NUCLEOTIDE SEQUENCE [LARGE SCALE GENOMIC DNA]</scope>
    <source>
        <strain evidence="1 2">RE98</strain>
    </source>
</reference>
<gene>
    <name evidence="1" type="ORF">IX92_08615</name>
</gene>
<dbReference type="AlphaFoldDB" id="A0AAN0SE05"/>